<protein>
    <submittedName>
        <fullName evidence="3">Uncharacterized protein</fullName>
    </submittedName>
</protein>
<dbReference type="AlphaFoldDB" id="A0A453EB10"/>
<dbReference type="Proteomes" id="UP000015105">
    <property type="component" value="Chromosome 3D"/>
</dbReference>
<evidence type="ECO:0000256" key="2">
    <source>
        <dbReference type="SAM" id="Phobius"/>
    </source>
</evidence>
<keyword evidence="4" id="KW-1185">Reference proteome</keyword>
<dbReference type="Gramene" id="AET3Gv20278000.28">
    <property type="protein sequence ID" value="AET3Gv20278000.28"/>
    <property type="gene ID" value="AET3Gv20278000"/>
</dbReference>
<organism evidence="3 4">
    <name type="scientific">Aegilops tauschii subsp. strangulata</name>
    <name type="common">Goatgrass</name>
    <dbReference type="NCBI Taxonomy" id="200361"/>
    <lineage>
        <taxon>Eukaryota</taxon>
        <taxon>Viridiplantae</taxon>
        <taxon>Streptophyta</taxon>
        <taxon>Embryophyta</taxon>
        <taxon>Tracheophyta</taxon>
        <taxon>Spermatophyta</taxon>
        <taxon>Magnoliopsida</taxon>
        <taxon>Liliopsida</taxon>
        <taxon>Poales</taxon>
        <taxon>Poaceae</taxon>
        <taxon>BOP clade</taxon>
        <taxon>Pooideae</taxon>
        <taxon>Triticodae</taxon>
        <taxon>Triticeae</taxon>
        <taxon>Triticinae</taxon>
        <taxon>Aegilops</taxon>
    </lineage>
</organism>
<sequence>SGSRWRATHQVSSGESRLIQASSGGGVQPTMPLVHYCAKSCHWYWGLLQVLAFYLGNMYMVYDTATLHIPSPLQSC</sequence>
<feature type="compositionally biased region" description="Polar residues" evidence="1">
    <location>
        <begin position="1"/>
        <end position="22"/>
    </location>
</feature>
<reference evidence="4" key="2">
    <citation type="journal article" date="2017" name="Nat. Plants">
        <title>The Aegilops tauschii genome reveals multiple impacts of transposons.</title>
        <authorList>
            <person name="Zhao G."/>
            <person name="Zou C."/>
            <person name="Li K."/>
            <person name="Wang K."/>
            <person name="Li T."/>
            <person name="Gao L."/>
            <person name="Zhang X."/>
            <person name="Wang H."/>
            <person name="Yang Z."/>
            <person name="Liu X."/>
            <person name="Jiang W."/>
            <person name="Mao L."/>
            <person name="Kong X."/>
            <person name="Jiao Y."/>
            <person name="Jia J."/>
        </authorList>
    </citation>
    <scope>NUCLEOTIDE SEQUENCE [LARGE SCALE GENOMIC DNA]</scope>
    <source>
        <strain evidence="4">cv. AL8/78</strain>
    </source>
</reference>
<evidence type="ECO:0000313" key="4">
    <source>
        <dbReference type="Proteomes" id="UP000015105"/>
    </source>
</evidence>
<reference evidence="3" key="4">
    <citation type="submission" date="2019-03" db="UniProtKB">
        <authorList>
            <consortium name="EnsemblPlants"/>
        </authorList>
    </citation>
    <scope>IDENTIFICATION</scope>
</reference>
<feature type="transmembrane region" description="Helical" evidence="2">
    <location>
        <begin position="43"/>
        <end position="62"/>
    </location>
</feature>
<keyword evidence="2" id="KW-1133">Transmembrane helix</keyword>
<reference evidence="4" key="1">
    <citation type="journal article" date="2014" name="Science">
        <title>Ancient hybridizations among the ancestral genomes of bread wheat.</title>
        <authorList>
            <consortium name="International Wheat Genome Sequencing Consortium,"/>
            <person name="Marcussen T."/>
            <person name="Sandve S.R."/>
            <person name="Heier L."/>
            <person name="Spannagl M."/>
            <person name="Pfeifer M."/>
            <person name="Jakobsen K.S."/>
            <person name="Wulff B.B."/>
            <person name="Steuernagel B."/>
            <person name="Mayer K.F."/>
            <person name="Olsen O.A."/>
        </authorList>
    </citation>
    <scope>NUCLEOTIDE SEQUENCE [LARGE SCALE GENOMIC DNA]</scope>
    <source>
        <strain evidence="4">cv. AL8/78</strain>
    </source>
</reference>
<reference evidence="3" key="5">
    <citation type="journal article" date="2021" name="G3 (Bethesda)">
        <title>Aegilops tauschii genome assembly Aet v5.0 features greater sequence contiguity and improved annotation.</title>
        <authorList>
            <person name="Wang L."/>
            <person name="Zhu T."/>
            <person name="Rodriguez J.C."/>
            <person name="Deal K.R."/>
            <person name="Dubcovsky J."/>
            <person name="McGuire P.E."/>
            <person name="Lux T."/>
            <person name="Spannagl M."/>
            <person name="Mayer K.F.X."/>
            <person name="Baldrich P."/>
            <person name="Meyers B.C."/>
            <person name="Huo N."/>
            <person name="Gu Y.Q."/>
            <person name="Zhou H."/>
            <person name="Devos K.M."/>
            <person name="Bennetzen J.L."/>
            <person name="Unver T."/>
            <person name="Budak H."/>
            <person name="Gulick P.J."/>
            <person name="Galiba G."/>
            <person name="Kalapos B."/>
            <person name="Nelson D.R."/>
            <person name="Li P."/>
            <person name="You F.M."/>
            <person name="Luo M.C."/>
            <person name="Dvorak J."/>
        </authorList>
    </citation>
    <scope>NUCLEOTIDE SEQUENCE [LARGE SCALE GENOMIC DNA]</scope>
    <source>
        <strain evidence="3">cv. AL8/78</strain>
    </source>
</reference>
<proteinExistence type="predicted"/>
<accession>A0A453EB10</accession>
<dbReference type="EnsemblPlants" id="AET3Gv20278000.28">
    <property type="protein sequence ID" value="AET3Gv20278000.28"/>
    <property type="gene ID" value="AET3Gv20278000"/>
</dbReference>
<evidence type="ECO:0000313" key="3">
    <source>
        <dbReference type="EnsemblPlants" id="AET3Gv20278000.28"/>
    </source>
</evidence>
<reference evidence="3" key="3">
    <citation type="journal article" date="2017" name="Nature">
        <title>Genome sequence of the progenitor of the wheat D genome Aegilops tauschii.</title>
        <authorList>
            <person name="Luo M.C."/>
            <person name="Gu Y.Q."/>
            <person name="Puiu D."/>
            <person name="Wang H."/>
            <person name="Twardziok S.O."/>
            <person name="Deal K.R."/>
            <person name="Huo N."/>
            <person name="Zhu T."/>
            <person name="Wang L."/>
            <person name="Wang Y."/>
            <person name="McGuire P.E."/>
            <person name="Liu S."/>
            <person name="Long H."/>
            <person name="Ramasamy R.K."/>
            <person name="Rodriguez J.C."/>
            <person name="Van S.L."/>
            <person name="Yuan L."/>
            <person name="Wang Z."/>
            <person name="Xia Z."/>
            <person name="Xiao L."/>
            <person name="Anderson O.D."/>
            <person name="Ouyang S."/>
            <person name="Liang Y."/>
            <person name="Zimin A.V."/>
            <person name="Pertea G."/>
            <person name="Qi P."/>
            <person name="Bennetzen J.L."/>
            <person name="Dai X."/>
            <person name="Dawson M.W."/>
            <person name="Muller H.G."/>
            <person name="Kugler K."/>
            <person name="Rivarola-Duarte L."/>
            <person name="Spannagl M."/>
            <person name="Mayer K.F.X."/>
            <person name="Lu F.H."/>
            <person name="Bevan M.W."/>
            <person name="Leroy P."/>
            <person name="Li P."/>
            <person name="You F.M."/>
            <person name="Sun Q."/>
            <person name="Liu Z."/>
            <person name="Lyons E."/>
            <person name="Wicker T."/>
            <person name="Salzberg S.L."/>
            <person name="Devos K.M."/>
            <person name="Dvorak J."/>
        </authorList>
    </citation>
    <scope>NUCLEOTIDE SEQUENCE [LARGE SCALE GENOMIC DNA]</scope>
    <source>
        <strain evidence="3">cv. AL8/78</strain>
    </source>
</reference>
<name>A0A453EB10_AEGTS</name>
<keyword evidence="2" id="KW-0812">Transmembrane</keyword>
<evidence type="ECO:0000256" key="1">
    <source>
        <dbReference type="SAM" id="MobiDB-lite"/>
    </source>
</evidence>
<keyword evidence="2" id="KW-0472">Membrane</keyword>
<feature type="region of interest" description="Disordered" evidence="1">
    <location>
        <begin position="1"/>
        <end position="25"/>
    </location>
</feature>